<dbReference type="AlphaFoldDB" id="A0A6S6U4A3"/>
<sequence length="120" mass="12520">MRKFFTSVVLAAGLLSSPFLLADMVNLNKATAAALQENLKGVGEKKAQAIVAYRTEHGAFKTLDEIKEVKGIGDGIFKKIKVDLSLTEGVTGVIGKAGAKGESGDEAKSEGVKPVEDAEG</sequence>
<dbReference type="EMBL" id="CACVAT010000426">
    <property type="protein sequence ID" value="CAA6826535.1"/>
    <property type="molecule type" value="Genomic_DNA"/>
</dbReference>
<protein>
    <recommendedName>
        <fullName evidence="4">Competence protein ComEA</fullName>
    </recommendedName>
</protein>
<evidence type="ECO:0000256" key="2">
    <source>
        <dbReference type="SAM" id="SignalP"/>
    </source>
</evidence>
<organism evidence="3">
    <name type="scientific">uncultured Thiotrichaceae bacterium</name>
    <dbReference type="NCBI Taxonomy" id="298394"/>
    <lineage>
        <taxon>Bacteria</taxon>
        <taxon>Pseudomonadati</taxon>
        <taxon>Pseudomonadota</taxon>
        <taxon>Gammaproteobacteria</taxon>
        <taxon>Thiotrichales</taxon>
        <taxon>Thiotrichaceae</taxon>
        <taxon>environmental samples</taxon>
    </lineage>
</organism>
<feature type="chain" id="PRO_5028124960" description="Competence protein ComEA" evidence="2">
    <location>
        <begin position="23"/>
        <end position="120"/>
    </location>
</feature>
<dbReference type="GO" id="GO:0015627">
    <property type="term" value="C:type II protein secretion system complex"/>
    <property type="evidence" value="ECO:0007669"/>
    <property type="project" value="TreeGrafter"/>
</dbReference>
<reference evidence="3" key="1">
    <citation type="submission" date="2020-01" db="EMBL/GenBank/DDBJ databases">
        <authorList>
            <person name="Meier V. D."/>
            <person name="Meier V D."/>
        </authorList>
    </citation>
    <scope>NUCLEOTIDE SEQUENCE</scope>
    <source>
        <strain evidence="3">HLG_WM_MAG_09</strain>
    </source>
</reference>
<dbReference type="PANTHER" id="PTHR21180:SF32">
    <property type="entry name" value="ENDONUCLEASE_EXONUCLEASE_PHOSPHATASE FAMILY DOMAIN-CONTAINING PROTEIN 1"/>
    <property type="match status" value="1"/>
</dbReference>
<dbReference type="Gene3D" id="1.10.150.280">
    <property type="entry name" value="AF1531-like domain"/>
    <property type="match status" value="1"/>
</dbReference>
<evidence type="ECO:0000256" key="1">
    <source>
        <dbReference type="SAM" id="MobiDB-lite"/>
    </source>
</evidence>
<dbReference type="SUPFAM" id="SSF47781">
    <property type="entry name" value="RuvA domain 2-like"/>
    <property type="match status" value="1"/>
</dbReference>
<name>A0A6S6U4A3_9GAMM</name>
<feature type="compositionally biased region" description="Basic and acidic residues" evidence="1">
    <location>
        <begin position="102"/>
        <end position="120"/>
    </location>
</feature>
<feature type="region of interest" description="Disordered" evidence="1">
    <location>
        <begin position="95"/>
        <end position="120"/>
    </location>
</feature>
<evidence type="ECO:0000313" key="3">
    <source>
        <dbReference type="EMBL" id="CAA6826535.1"/>
    </source>
</evidence>
<keyword evidence="2" id="KW-0732">Signal</keyword>
<dbReference type="InterPro" id="IPR004509">
    <property type="entry name" value="Competence_ComEA_HhH"/>
</dbReference>
<gene>
    <name evidence="3" type="ORF">HELGO_WM18741</name>
</gene>
<dbReference type="InterPro" id="IPR051675">
    <property type="entry name" value="Endo/Exo/Phosphatase_dom_1"/>
</dbReference>
<evidence type="ECO:0008006" key="4">
    <source>
        <dbReference type="Google" id="ProtNLM"/>
    </source>
</evidence>
<dbReference type="InterPro" id="IPR010994">
    <property type="entry name" value="RuvA_2-like"/>
</dbReference>
<dbReference type="NCBIfam" id="TIGR00426">
    <property type="entry name" value="competence protein ComEA helix-hairpin-helix repeat region"/>
    <property type="match status" value="1"/>
</dbReference>
<feature type="signal peptide" evidence="2">
    <location>
        <begin position="1"/>
        <end position="22"/>
    </location>
</feature>
<dbReference type="Pfam" id="PF12836">
    <property type="entry name" value="HHH_3"/>
    <property type="match status" value="1"/>
</dbReference>
<proteinExistence type="predicted"/>
<dbReference type="GO" id="GO:0015628">
    <property type="term" value="P:protein secretion by the type II secretion system"/>
    <property type="evidence" value="ECO:0007669"/>
    <property type="project" value="TreeGrafter"/>
</dbReference>
<accession>A0A6S6U4A3</accession>
<dbReference type="PANTHER" id="PTHR21180">
    <property type="entry name" value="ENDONUCLEASE/EXONUCLEASE/PHOSPHATASE FAMILY DOMAIN-CONTAINING PROTEIN 1"/>
    <property type="match status" value="1"/>
</dbReference>